<dbReference type="Gene3D" id="3.40.190.10">
    <property type="entry name" value="Periplasmic binding protein-like II"/>
    <property type="match status" value="2"/>
</dbReference>
<dbReference type="InterPro" id="IPR050490">
    <property type="entry name" value="Bact_solute-bd_prot1"/>
</dbReference>
<name>A0ABV6DJD2_9BACL</name>
<dbReference type="EMBL" id="JBHLWN010000035">
    <property type="protein sequence ID" value="MFC0212768.1"/>
    <property type="molecule type" value="Genomic_DNA"/>
</dbReference>
<dbReference type="Proteomes" id="UP001589776">
    <property type="component" value="Unassembled WGS sequence"/>
</dbReference>
<proteinExistence type="predicted"/>
<comment type="caution">
    <text evidence="6">The sequence shown here is derived from an EMBL/GenBank/DDBJ whole genome shotgun (WGS) entry which is preliminary data.</text>
</comment>
<gene>
    <name evidence="6" type="ORF">ACFFK0_09875</name>
</gene>
<keyword evidence="2" id="KW-0732">Signal</keyword>
<dbReference type="PANTHER" id="PTHR43649:SF33">
    <property type="entry name" value="POLYGALACTURONAN_RHAMNOGALACTURONAN-BINDING PROTEIN YTCQ"/>
    <property type="match status" value="1"/>
</dbReference>
<evidence type="ECO:0000256" key="4">
    <source>
        <dbReference type="ARBA" id="ARBA00023139"/>
    </source>
</evidence>
<evidence type="ECO:0000256" key="3">
    <source>
        <dbReference type="ARBA" id="ARBA00023136"/>
    </source>
</evidence>
<evidence type="ECO:0000256" key="2">
    <source>
        <dbReference type="ARBA" id="ARBA00022729"/>
    </source>
</evidence>
<dbReference type="PROSITE" id="PS51257">
    <property type="entry name" value="PROKAR_LIPOPROTEIN"/>
    <property type="match status" value="1"/>
</dbReference>
<evidence type="ECO:0000313" key="7">
    <source>
        <dbReference type="Proteomes" id="UP001589776"/>
    </source>
</evidence>
<keyword evidence="7" id="KW-1185">Reference proteome</keyword>
<keyword evidence="1" id="KW-1003">Cell membrane</keyword>
<keyword evidence="3" id="KW-0472">Membrane</keyword>
<dbReference type="PANTHER" id="PTHR43649">
    <property type="entry name" value="ARABINOSE-BINDING PROTEIN-RELATED"/>
    <property type="match status" value="1"/>
</dbReference>
<keyword evidence="5" id="KW-0449">Lipoprotein</keyword>
<dbReference type="InterPro" id="IPR006059">
    <property type="entry name" value="SBP"/>
</dbReference>
<dbReference type="CDD" id="cd13580">
    <property type="entry name" value="PBP2_AlgQ_like_1"/>
    <property type="match status" value="1"/>
</dbReference>
<organism evidence="6 7">
    <name type="scientific">Paenibacillus chartarius</name>
    <dbReference type="NCBI Taxonomy" id="747481"/>
    <lineage>
        <taxon>Bacteria</taxon>
        <taxon>Bacillati</taxon>
        <taxon>Bacillota</taxon>
        <taxon>Bacilli</taxon>
        <taxon>Bacillales</taxon>
        <taxon>Paenibacillaceae</taxon>
        <taxon>Paenibacillus</taxon>
    </lineage>
</organism>
<protein>
    <submittedName>
        <fullName evidence="6">Extracellular solute-binding protein</fullName>
    </submittedName>
</protein>
<dbReference type="RefSeq" id="WP_377469990.1">
    <property type="nucleotide sequence ID" value="NZ_JBHLWN010000035.1"/>
</dbReference>
<dbReference type="Pfam" id="PF01547">
    <property type="entry name" value="SBP_bac_1"/>
    <property type="match status" value="1"/>
</dbReference>
<evidence type="ECO:0000256" key="5">
    <source>
        <dbReference type="ARBA" id="ARBA00023288"/>
    </source>
</evidence>
<sequence length="514" mass="58150">MRRWSPTRTLVGLASLMLLMTGCTGVGMASGGGKATKPAERRDGEAQALDMSMMLVLYDKQLPSDLLEKVLEERTGIGLSLTWVPDSIYSDKMMSAFTSGSLPKVIQVKQVDLQKPLIVNAVRSGTFWEIGPYLDDYPNISKYMKPAIREHAAYFGKDYGIYWELPLSRQGIQYRKDWLERLGLREPRTLEELYQVLRAFTYQDPDGNGRQDTYGLVDRNDLVYGAFKNIASYYGVPNQWGLMNGRLTPEFMTREYVEAMRFMKRLLDEGILNADFSITSKTQQEERFAAGEAGMMISNLLASSANDRLKKMNPNAEVDILNRIQGPSGEHVWGGSGLGGLYMFPKSSVKTEQELRAILQFFDRLLTEELNNLITYGIEGRHYIRTSDGAAKVKPETRELRSQEVEPYNTAFRSFDIRYLTQGSMNELQKKINRLTQDNEQIVVLDPAAGLISPTFAEKGAELQKIVNDATYHFILGTIDEQGFAQELERWTRSGGDSIIAEMNEAYARSGRKR</sequence>
<reference evidence="6 7" key="1">
    <citation type="submission" date="2024-09" db="EMBL/GenBank/DDBJ databases">
        <authorList>
            <person name="Sun Q."/>
            <person name="Mori K."/>
        </authorList>
    </citation>
    <scope>NUCLEOTIDE SEQUENCE [LARGE SCALE GENOMIC DNA]</scope>
    <source>
        <strain evidence="6 7">CCM 7759</strain>
    </source>
</reference>
<evidence type="ECO:0000313" key="6">
    <source>
        <dbReference type="EMBL" id="MFC0212768.1"/>
    </source>
</evidence>
<dbReference type="SUPFAM" id="SSF53850">
    <property type="entry name" value="Periplasmic binding protein-like II"/>
    <property type="match status" value="1"/>
</dbReference>
<evidence type="ECO:0000256" key="1">
    <source>
        <dbReference type="ARBA" id="ARBA00022475"/>
    </source>
</evidence>
<keyword evidence="4" id="KW-0564">Palmitate</keyword>
<accession>A0ABV6DJD2</accession>